<sequence length="51" mass="6330">MERLCRFVYAKDRTDRIRTCAILCHIYHHALHSRWYRARDLMLMSHLQDNI</sequence>
<reference evidence="5 6" key="1">
    <citation type="submission" date="2019-09" db="EMBL/GenBank/DDBJ databases">
        <title>Bird 10,000 Genomes (B10K) Project - Family phase.</title>
        <authorList>
            <person name="Zhang G."/>
        </authorList>
    </citation>
    <scope>NUCLEOTIDE SEQUENCE [LARGE SCALE GENOMIC DNA]</scope>
    <source>
        <strain evidence="5">B10K-DU-001-68</strain>
        <tissue evidence="5">Muscle</tissue>
    </source>
</reference>
<evidence type="ECO:0000259" key="4">
    <source>
        <dbReference type="Pfam" id="PF05470"/>
    </source>
</evidence>
<dbReference type="PANTHER" id="PTHR13937">
    <property type="entry name" value="EUKARYOTIC TRANSLATION INITATION FACTOR 3, SUBUNIT 8 EIF3S8 -RELATED"/>
    <property type="match status" value="1"/>
</dbReference>
<accession>A0A7K7YSF9</accession>
<evidence type="ECO:0000256" key="2">
    <source>
        <dbReference type="ARBA" id="ARBA00022540"/>
    </source>
</evidence>
<dbReference type="GO" id="GO:0003743">
    <property type="term" value="F:translation initiation factor activity"/>
    <property type="evidence" value="ECO:0007669"/>
    <property type="project" value="UniProtKB-KW"/>
</dbReference>
<keyword evidence="6" id="KW-1185">Reference proteome</keyword>
<dbReference type="InterPro" id="IPR008905">
    <property type="entry name" value="EIF3C_N_dom"/>
</dbReference>
<evidence type="ECO:0000256" key="3">
    <source>
        <dbReference type="ARBA" id="ARBA00022917"/>
    </source>
</evidence>
<keyword evidence="1" id="KW-0963">Cytoplasm</keyword>
<feature type="non-terminal residue" evidence="5">
    <location>
        <position position="1"/>
    </location>
</feature>
<dbReference type="GO" id="GO:0005852">
    <property type="term" value="C:eukaryotic translation initiation factor 3 complex"/>
    <property type="evidence" value="ECO:0007669"/>
    <property type="project" value="InterPro"/>
</dbReference>
<evidence type="ECO:0000313" key="5">
    <source>
        <dbReference type="EMBL" id="NXA80767.1"/>
    </source>
</evidence>
<evidence type="ECO:0000313" key="6">
    <source>
        <dbReference type="Proteomes" id="UP000558509"/>
    </source>
</evidence>
<feature type="domain" description="Eukaryotic translation initiation factor 3 subunit C N-terminal" evidence="4">
    <location>
        <begin position="1"/>
        <end position="51"/>
    </location>
</feature>
<evidence type="ECO:0000256" key="1">
    <source>
        <dbReference type="ARBA" id="ARBA00022490"/>
    </source>
</evidence>
<proteinExistence type="predicted"/>
<dbReference type="PANTHER" id="PTHR13937:SF0">
    <property type="entry name" value="EUKARYOTIC TRANSLATION INITIATION FACTOR 3 SUBUNIT C-RELATED"/>
    <property type="match status" value="1"/>
</dbReference>
<dbReference type="Proteomes" id="UP000558509">
    <property type="component" value="Unassembled WGS sequence"/>
</dbReference>
<organism evidence="5 6">
    <name type="scientific">Thryothorus ludovicianus</name>
    <name type="common">Carolina wren</name>
    <name type="synonym">Sylvia ludoviciana</name>
    <dbReference type="NCBI Taxonomy" id="74200"/>
    <lineage>
        <taxon>Eukaryota</taxon>
        <taxon>Metazoa</taxon>
        <taxon>Chordata</taxon>
        <taxon>Craniata</taxon>
        <taxon>Vertebrata</taxon>
        <taxon>Euteleostomi</taxon>
        <taxon>Archelosauria</taxon>
        <taxon>Archosauria</taxon>
        <taxon>Dinosauria</taxon>
        <taxon>Saurischia</taxon>
        <taxon>Theropoda</taxon>
        <taxon>Coelurosauria</taxon>
        <taxon>Aves</taxon>
        <taxon>Neognathae</taxon>
        <taxon>Neoaves</taxon>
        <taxon>Telluraves</taxon>
        <taxon>Australaves</taxon>
        <taxon>Passeriformes</taxon>
        <taxon>Certhiidae</taxon>
        <taxon>Troglodytinae</taxon>
        <taxon>Thryothorus</taxon>
    </lineage>
</organism>
<dbReference type="GO" id="GO:0031369">
    <property type="term" value="F:translation initiation factor binding"/>
    <property type="evidence" value="ECO:0007669"/>
    <property type="project" value="InterPro"/>
</dbReference>
<dbReference type="InterPro" id="IPR027516">
    <property type="entry name" value="EIF3C"/>
</dbReference>
<dbReference type="EMBL" id="VZTB01012958">
    <property type="protein sequence ID" value="NXA80767.1"/>
    <property type="molecule type" value="Genomic_DNA"/>
</dbReference>
<name>A0A7K7YSF9_THRLU</name>
<protein>
    <submittedName>
        <fullName evidence="5">EIF3C factor</fullName>
    </submittedName>
</protein>
<dbReference type="GO" id="GO:0003723">
    <property type="term" value="F:RNA binding"/>
    <property type="evidence" value="ECO:0007669"/>
    <property type="project" value="InterPro"/>
</dbReference>
<gene>
    <name evidence="5" type="primary">Eif3c</name>
    <name evidence="5" type="ORF">THRLUD_R14432</name>
</gene>
<keyword evidence="2" id="KW-0396">Initiation factor</keyword>
<dbReference type="Pfam" id="PF05470">
    <property type="entry name" value="eIF-3c_N"/>
    <property type="match status" value="1"/>
</dbReference>
<comment type="caution">
    <text evidence="5">The sequence shown here is derived from an EMBL/GenBank/DDBJ whole genome shotgun (WGS) entry which is preliminary data.</text>
</comment>
<dbReference type="AlphaFoldDB" id="A0A7K7YSF9"/>
<feature type="non-terminal residue" evidence="5">
    <location>
        <position position="51"/>
    </location>
</feature>
<keyword evidence="3" id="KW-0648">Protein biosynthesis</keyword>